<comment type="caution">
    <text evidence="2">The sequence shown here is derived from an EMBL/GenBank/DDBJ whole genome shotgun (WGS) entry which is preliminary data.</text>
</comment>
<dbReference type="RefSeq" id="WP_065848192.1">
    <property type="nucleotide sequence ID" value="NZ_JBHSKI010000004.1"/>
</dbReference>
<evidence type="ECO:0000256" key="1">
    <source>
        <dbReference type="SAM" id="SignalP"/>
    </source>
</evidence>
<keyword evidence="3" id="KW-1185">Reference proteome</keyword>
<dbReference type="Proteomes" id="UP001596208">
    <property type="component" value="Unassembled WGS sequence"/>
</dbReference>
<organism evidence="2 3">
    <name type="scientific">Streptomyces mutomycini</name>
    <dbReference type="NCBI Taxonomy" id="284036"/>
    <lineage>
        <taxon>Bacteria</taxon>
        <taxon>Bacillati</taxon>
        <taxon>Actinomycetota</taxon>
        <taxon>Actinomycetes</taxon>
        <taxon>Kitasatosporales</taxon>
        <taxon>Streptomycetaceae</taxon>
        <taxon>Streptomyces</taxon>
    </lineage>
</organism>
<keyword evidence="1" id="KW-0732">Signal</keyword>
<proteinExistence type="predicted"/>
<feature type="signal peptide" evidence="1">
    <location>
        <begin position="1"/>
        <end position="24"/>
    </location>
</feature>
<name>A0ABW0B305_9ACTN</name>
<accession>A0ABW0B305</accession>
<gene>
    <name evidence="2" type="ORF">ACFPRK_12335</name>
</gene>
<feature type="chain" id="PRO_5046674440" description="Lipoprotein" evidence="1">
    <location>
        <begin position="25"/>
        <end position="402"/>
    </location>
</feature>
<dbReference type="SUPFAM" id="SSF50998">
    <property type="entry name" value="Quinoprotein alcohol dehydrogenase-like"/>
    <property type="match status" value="1"/>
</dbReference>
<sequence>MTPRKIRTATALSCAALACSGLLVGCQSDSDTKAPPKVSAKPHGYVEGAEEASEQQSRLVLADAGTGAVRVLDLITEDITSLKDGDGVRGLRTDGRFAYLSGAGGTHVVDTGAWTVDHGDHVHYYRAAVRDVGRIAGPDAAHIHSDQAVTAVSAQEGGTRLLDRGKLEAGTVPRAGELTGAGSGPVVPYREHLLVTGAGAGEDTVEVRDREGVRVIALKEPCAQVGGEAVTRRGVVFGCEDGALLVSEDKGTFEAEKIPYGAAVKDAERAVGFHHRAGSTTLAARSGDDAVWVLDVTDRAWTRVDTGPVVAANTAGEGSPLLALGKDGVLTAYDIDTGKSVARRQLLSEGAESASVEVDSTRAYVNDAAARKVYEIDYNDRLRLARTFPLGFAPTYMVEAGR</sequence>
<evidence type="ECO:0008006" key="4">
    <source>
        <dbReference type="Google" id="ProtNLM"/>
    </source>
</evidence>
<reference evidence="3" key="1">
    <citation type="journal article" date="2019" name="Int. J. Syst. Evol. Microbiol.">
        <title>The Global Catalogue of Microorganisms (GCM) 10K type strain sequencing project: providing services to taxonomists for standard genome sequencing and annotation.</title>
        <authorList>
            <consortium name="The Broad Institute Genomics Platform"/>
            <consortium name="The Broad Institute Genome Sequencing Center for Infectious Disease"/>
            <person name="Wu L."/>
            <person name="Ma J."/>
        </authorList>
    </citation>
    <scope>NUCLEOTIDE SEQUENCE [LARGE SCALE GENOMIC DNA]</scope>
    <source>
        <strain evidence="3">CGMCC 4.1721</strain>
    </source>
</reference>
<dbReference type="EMBL" id="JBHSKI010000004">
    <property type="protein sequence ID" value="MFC5171377.1"/>
    <property type="molecule type" value="Genomic_DNA"/>
</dbReference>
<evidence type="ECO:0000313" key="3">
    <source>
        <dbReference type="Proteomes" id="UP001596208"/>
    </source>
</evidence>
<protein>
    <recommendedName>
        <fullName evidence="4">Lipoprotein</fullName>
    </recommendedName>
</protein>
<dbReference type="PROSITE" id="PS51257">
    <property type="entry name" value="PROKAR_LIPOPROTEIN"/>
    <property type="match status" value="1"/>
</dbReference>
<dbReference type="InterPro" id="IPR011047">
    <property type="entry name" value="Quinoprotein_ADH-like_sf"/>
</dbReference>
<evidence type="ECO:0000313" key="2">
    <source>
        <dbReference type="EMBL" id="MFC5171377.1"/>
    </source>
</evidence>